<dbReference type="CDD" id="cd06260">
    <property type="entry name" value="DUF820-like"/>
    <property type="match status" value="1"/>
</dbReference>
<keyword evidence="2" id="KW-0378">Hydrolase</keyword>
<dbReference type="Gene3D" id="3.90.1570.10">
    <property type="entry name" value="tt1808, chain A"/>
    <property type="match status" value="1"/>
</dbReference>
<keyword evidence="2" id="KW-0540">Nuclease</keyword>
<dbReference type="GO" id="GO:0004519">
    <property type="term" value="F:endonuclease activity"/>
    <property type="evidence" value="ECO:0007669"/>
    <property type="project" value="UniProtKB-KW"/>
</dbReference>
<proteinExistence type="predicted"/>
<accession>A0ABP8N8X7</accession>
<dbReference type="InterPro" id="IPR011335">
    <property type="entry name" value="Restrct_endonuc-II-like"/>
</dbReference>
<reference evidence="3" key="1">
    <citation type="journal article" date="2019" name="Int. J. Syst. Evol. Microbiol.">
        <title>The Global Catalogue of Microorganisms (GCM) 10K type strain sequencing project: providing services to taxonomists for standard genome sequencing and annotation.</title>
        <authorList>
            <consortium name="The Broad Institute Genomics Platform"/>
            <consortium name="The Broad Institute Genome Sequencing Center for Infectious Disease"/>
            <person name="Wu L."/>
            <person name="Ma J."/>
        </authorList>
    </citation>
    <scope>NUCLEOTIDE SEQUENCE [LARGE SCALE GENOMIC DNA]</scope>
    <source>
        <strain evidence="3">JCM 17927</strain>
    </source>
</reference>
<dbReference type="RefSeq" id="WP_345246594.1">
    <property type="nucleotide sequence ID" value="NZ_BAABHD010000074.1"/>
</dbReference>
<evidence type="ECO:0000313" key="3">
    <source>
        <dbReference type="Proteomes" id="UP001501175"/>
    </source>
</evidence>
<feature type="domain" description="Putative restriction endonuclease" evidence="1">
    <location>
        <begin position="11"/>
        <end position="155"/>
    </location>
</feature>
<sequence>MTAQPKIYYTPEQYLEQEREAAYKSEYHNGEIFAMAGASPNHVRITANLTIETGIKLRGSSCRGYFSDLRLHIPETTLYTYPDLLVICGPNQYTDSKRDTVTNPTLIIEVLSKSTEAYDRGEKFSFYRRIPTLTEYLLIDSQTVRAEVFRKGENDFWFLASEAQSINESIYLASIDLTISMPVAYADTEDILPVT</sequence>
<dbReference type="PANTHER" id="PTHR36558:SF1">
    <property type="entry name" value="RESTRICTION ENDONUCLEASE DOMAIN-CONTAINING PROTEIN-RELATED"/>
    <property type="match status" value="1"/>
</dbReference>
<dbReference type="PANTHER" id="PTHR36558">
    <property type="entry name" value="GLR1098 PROTEIN"/>
    <property type="match status" value="1"/>
</dbReference>
<dbReference type="EMBL" id="BAABHD010000074">
    <property type="protein sequence ID" value="GAA4463364.1"/>
    <property type="molecule type" value="Genomic_DNA"/>
</dbReference>
<organism evidence="2 3">
    <name type="scientific">Nibrella saemangeumensis</name>
    <dbReference type="NCBI Taxonomy" id="1084526"/>
    <lineage>
        <taxon>Bacteria</taxon>
        <taxon>Pseudomonadati</taxon>
        <taxon>Bacteroidota</taxon>
        <taxon>Cytophagia</taxon>
        <taxon>Cytophagales</taxon>
        <taxon>Spirosomataceae</taxon>
        <taxon>Nibrella</taxon>
    </lineage>
</organism>
<dbReference type="SUPFAM" id="SSF52980">
    <property type="entry name" value="Restriction endonuclease-like"/>
    <property type="match status" value="1"/>
</dbReference>
<dbReference type="InterPro" id="IPR008538">
    <property type="entry name" value="Uma2"/>
</dbReference>
<keyword evidence="3" id="KW-1185">Reference proteome</keyword>
<name>A0ABP8N8X7_9BACT</name>
<dbReference type="InterPro" id="IPR012296">
    <property type="entry name" value="Nuclease_put_TT1808"/>
</dbReference>
<dbReference type="Pfam" id="PF05685">
    <property type="entry name" value="Uma2"/>
    <property type="match status" value="1"/>
</dbReference>
<comment type="caution">
    <text evidence="2">The sequence shown here is derived from an EMBL/GenBank/DDBJ whole genome shotgun (WGS) entry which is preliminary data.</text>
</comment>
<dbReference type="Proteomes" id="UP001501175">
    <property type="component" value="Unassembled WGS sequence"/>
</dbReference>
<keyword evidence="2" id="KW-0255">Endonuclease</keyword>
<evidence type="ECO:0000259" key="1">
    <source>
        <dbReference type="Pfam" id="PF05685"/>
    </source>
</evidence>
<evidence type="ECO:0000313" key="2">
    <source>
        <dbReference type="EMBL" id="GAA4463364.1"/>
    </source>
</evidence>
<gene>
    <name evidence="2" type="ORF">GCM10023189_41290</name>
</gene>
<protein>
    <submittedName>
        <fullName evidence="2">Uma2 family endonuclease</fullName>
    </submittedName>
</protein>